<dbReference type="InterPro" id="IPR001203">
    <property type="entry name" value="OxRdtase_Ald_Fedxn_C"/>
</dbReference>
<dbReference type="PANTHER" id="PTHR30038:SF0">
    <property type="entry name" value="TUNGSTEN-CONTAINING ALDEHYDE FERREDOXIN OXIDOREDUCTASE"/>
    <property type="match status" value="1"/>
</dbReference>
<comment type="cofactor">
    <cofactor evidence="8">
        <name>tungstopterin</name>
        <dbReference type="ChEBI" id="CHEBI:30402"/>
    </cofactor>
</comment>
<reference evidence="10 11" key="1">
    <citation type="submission" date="2019-06" db="EMBL/GenBank/DDBJ databases">
        <title>Desulfobotulus mexicanus sp. nov., a novel sulfate-reducing bacterium isolated from the sediment of an alkaline crater lake in Mexico.</title>
        <authorList>
            <person name="Hirschler-Rea A."/>
        </authorList>
    </citation>
    <scope>NUCLEOTIDE SEQUENCE [LARGE SCALE GENOMIC DNA]</scope>
    <source>
        <strain evidence="10 11">PAR22N</strain>
    </source>
</reference>
<dbReference type="SUPFAM" id="SSF56228">
    <property type="entry name" value="Aldehyde ferredoxin oxidoreductase, N-terminal domain"/>
    <property type="match status" value="1"/>
</dbReference>
<dbReference type="GO" id="GO:0051539">
    <property type="term" value="F:4 iron, 4 sulfur cluster binding"/>
    <property type="evidence" value="ECO:0007669"/>
    <property type="project" value="UniProtKB-KW"/>
</dbReference>
<dbReference type="GO" id="GO:0016625">
    <property type="term" value="F:oxidoreductase activity, acting on the aldehyde or oxo group of donors, iron-sulfur protein as acceptor"/>
    <property type="evidence" value="ECO:0007669"/>
    <property type="project" value="InterPro"/>
</dbReference>
<dbReference type="AlphaFoldDB" id="A0A5Q4VE17"/>
<evidence type="ECO:0000256" key="2">
    <source>
        <dbReference type="ARBA" id="ARBA00011032"/>
    </source>
</evidence>
<evidence type="ECO:0000256" key="1">
    <source>
        <dbReference type="ARBA" id="ARBA00001966"/>
    </source>
</evidence>
<dbReference type="Pfam" id="PF01314">
    <property type="entry name" value="AFOR_C"/>
    <property type="match status" value="1"/>
</dbReference>
<gene>
    <name evidence="10" type="ORF">FIM25_03325</name>
</gene>
<dbReference type="Gene3D" id="3.60.9.10">
    <property type="entry name" value="Aldehyde ferredoxin oxidoreductase, N-terminal domain"/>
    <property type="match status" value="1"/>
</dbReference>
<feature type="domain" description="Aldehyde ferredoxin oxidoreductase N-terminal" evidence="9">
    <location>
        <begin position="1"/>
        <end position="206"/>
    </location>
</feature>
<evidence type="ECO:0000256" key="5">
    <source>
        <dbReference type="ARBA" id="ARBA00023002"/>
    </source>
</evidence>
<dbReference type="RefSeq" id="WP_139446266.1">
    <property type="nucleotide sequence ID" value="NZ_VDMB01000002.1"/>
</dbReference>
<dbReference type="InterPro" id="IPR051919">
    <property type="entry name" value="W-dependent_AOR"/>
</dbReference>
<comment type="cofactor">
    <cofactor evidence="1">
        <name>[4Fe-4S] cluster</name>
        <dbReference type="ChEBI" id="CHEBI:49883"/>
    </cofactor>
</comment>
<keyword evidence="6" id="KW-0408">Iron</keyword>
<dbReference type="Gene3D" id="1.10.599.10">
    <property type="entry name" value="Aldehyde Ferredoxin Oxidoreductase Protein, subunit A, domain 3"/>
    <property type="match status" value="1"/>
</dbReference>
<evidence type="ECO:0000256" key="6">
    <source>
        <dbReference type="ARBA" id="ARBA00023004"/>
    </source>
</evidence>
<evidence type="ECO:0000256" key="7">
    <source>
        <dbReference type="ARBA" id="ARBA00023014"/>
    </source>
</evidence>
<comment type="similarity">
    <text evidence="2">Belongs to the AOR/FOR family.</text>
</comment>
<sequence>MSDRILRIDMTSGSTVFEAVPEAWAGLGGRGLTSAIVAAEVPPTCHPLGKNNKLVFAPGLLSGTRAANSGRLSAGAKSPLTGTIKESNAGGTSARMLALMGIKAIIIEGMPEEKKLFGIHLTHDSVRIVETDMIGAGNFSVVEKLSGEEGGKAGVISIGPAGEMAMPSANISVKDPQGRVRSLGRGGLGAVMGSKGIKYLSIDPSDAPGISYADENAFKEASKVFAKALTEHPVSGEGLPTYGTNVLLNVLHEAGGLPTRNFRTGSFDGHEGISGETMHARIEERGGEGRVRHSCHPGCVIQCSQVYPDKNGKVKASGFEYESVWAMGANCGIDDLDALAEADHMLDDIGMDTIEFGVTMGVAMEAGILSFGDAAGMLRILKEEVAKGSPLGRLVGAGAECLGKAYGMRRVPTVKGQSIPAYDPRSVKGMGITYATSTMGADHTAGYTVTSNILNVGGMVDPLKKEGQVELSRNLQIATAAIDSTGLCLFVAFPVLDIPESFNAIVDMLNARFGLSLTGDDVSALGTSILKTEREFNRKAGFTEAADRLPEFFSEETLPPHNTIWDFSDAEVDAFWEF</sequence>
<accession>A0A5Q4VE17</accession>
<dbReference type="EMBL" id="VDMB01000002">
    <property type="protein sequence ID" value="TYT75939.1"/>
    <property type="molecule type" value="Genomic_DNA"/>
</dbReference>
<dbReference type="SMART" id="SM00790">
    <property type="entry name" value="AFOR_N"/>
    <property type="match status" value="1"/>
</dbReference>
<dbReference type="InterPro" id="IPR036503">
    <property type="entry name" value="Ald_Fedxn_OxRdtase_N_sf"/>
</dbReference>
<name>A0A5Q4VE17_9BACT</name>
<evidence type="ECO:0000259" key="9">
    <source>
        <dbReference type="SMART" id="SM00790"/>
    </source>
</evidence>
<dbReference type="OrthoDB" id="9763894at2"/>
<dbReference type="InterPro" id="IPR013983">
    <property type="entry name" value="Ald_Fedxn_OxRdtase_N"/>
</dbReference>
<keyword evidence="5" id="KW-0560">Oxidoreductase</keyword>
<dbReference type="Proteomes" id="UP000321899">
    <property type="component" value="Unassembled WGS sequence"/>
</dbReference>
<evidence type="ECO:0000256" key="8">
    <source>
        <dbReference type="ARBA" id="ARBA00049934"/>
    </source>
</evidence>
<dbReference type="InterPro" id="IPR013985">
    <property type="entry name" value="Ald_Fedxn_OxRdtase_dom3"/>
</dbReference>
<keyword evidence="11" id="KW-1185">Reference proteome</keyword>
<dbReference type="Pfam" id="PF02730">
    <property type="entry name" value="AFOR_N"/>
    <property type="match status" value="1"/>
</dbReference>
<keyword evidence="3" id="KW-0004">4Fe-4S</keyword>
<dbReference type="PANTHER" id="PTHR30038">
    <property type="entry name" value="ALDEHYDE FERREDOXIN OXIDOREDUCTASE"/>
    <property type="match status" value="1"/>
</dbReference>
<evidence type="ECO:0000256" key="3">
    <source>
        <dbReference type="ARBA" id="ARBA00022485"/>
    </source>
</evidence>
<dbReference type="GO" id="GO:0046872">
    <property type="term" value="F:metal ion binding"/>
    <property type="evidence" value="ECO:0007669"/>
    <property type="project" value="UniProtKB-KW"/>
</dbReference>
<protein>
    <submittedName>
        <fullName evidence="10">Aldehyde ferredoxin oxidoreductase</fullName>
    </submittedName>
</protein>
<organism evidence="10 11">
    <name type="scientific">Desulfobotulus mexicanus</name>
    <dbReference type="NCBI Taxonomy" id="2586642"/>
    <lineage>
        <taxon>Bacteria</taxon>
        <taxon>Pseudomonadati</taxon>
        <taxon>Thermodesulfobacteriota</taxon>
        <taxon>Desulfobacteria</taxon>
        <taxon>Desulfobacterales</taxon>
        <taxon>Desulfobacteraceae</taxon>
        <taxon>Desulfobotulus</taxon>
    </lineage>
</organism>
<keyword evidence="4" id="KW-0479">Metal-binding</keyword>
<evidence type="ECO:0000256" key="4">
    <source>
        <dbReference type="ARBA" id="ARBA00022723"/>
    </source>
</evidence>
<dbReference type="GO" id="GO:0009055">
    <property type="term" value="F:electron transfer activity"/>
    <property type="evidence" value="ECO:0007669"/>
    <property type="project" value="InterPro"/>
</dbReference>
<keyword evidence="7" id="KW-0411">Iron-sulfur</keyword>
<evidence type="ECO:0000313" key="10">
    <source>
        <dbReference type="EMBL" id="TYT75939.1"/>
    </source>
</evidence>
<dbReference type="Gene3D" id="1.10.569.10">
    <property type="entry name" value="Aldehyde Ferredoxin Oxidoreductase Protein, subunit A, domain 2"/>
    <property type="match status" value="1"/>
</dbReference>
<evidence type="ECO:0000313" key="11">
    <source>
        <dbReference type="Proteomes" id="UP000321899"/>
    </source>
</evidence>
<dbReference type="SUPFAM" id="SSF48310">
    <property type="entry name" value="Aldehyde ferredoxin oxidoreductase, C-terminal domains"/>
    <property type="match status" value="1"/>
</dbReference>
<proteinExistence type="inferred from homology"/>
<dbReference type="InterPro" id="IPR036021">
    <property type="entry name" value="Tungsten_al_ferr_oxy-like_C"/>
</dbReference>
<comment type="caution">
    <text evidence="10">The sequence shown here is derived from an EMBL/GenBank/DDBJ whole genome shotgun (WGS) entry which is preliminary data.</text>
</comment>
<dbReference type="InterPro" id="IPR013984">
    <property type="entry name" value="Ald_Fedxn_OxRdtase_dom2"/>
</dbReference>